<dbReference type="Pfam" id="PF08240">
    <property type="entry name" value="ADH_N"/>
    <property type="match status" value="1"/>
</dbReference>
<dbReference type="InterPro" id="IPR036291">
    <property type="entry name" value="NAD(P)-bd_dom_sf"/>
</dbReference>
<protein>
    <submittedName>
        <fullName evidence="2">Alcohol dehydrogenase</fullName>
    </submittedName>
</protein>
<dbReference type="PANTHER" id="PTHR45033">
    <property type="match status" value="1"/>
</dbReference>
<dbReference type="GO" id="GO:0016491">
    <property type="term" value="F:oxidoreductase activity"/>
    <property type="evidence" value="ECO:0007669"/>
    <property type="project" value="InterPro"/>
</dbReference>
<dbReference type="PANTHER" id="PTHR45033:SF3">
    <property type="entry name" value="DEHYDROGENASE, PUTATIVE (AFU_ORTHOLOGUE AFUA_2G13270)-RELATED"/>
    <property type="match status" value="1"/>
</dbReference>
<organism evidence="2">
    <name type="scientific">Streptomyces sp. LZ35</name>
    <dbReference type="NCBI Taxonomy" id="1245024"/>
    <lineage>
        <taxon>Bacteria</taxon>
        <taxon>Bacillati</taxon>
        <taxon>Actinomycetota</taxon>
        <taxon>Actinomycetes</taxon>
        <taxon>Kitasatosporales</taxon>
        <taxon>Streptomycetaceae</taxon>
        <taxon>Streptomyces</taxon>
    </lineage>
</organism>
<evidence type="ECO:0000313" key="2">
    <source>
        <dbReference type="EMBL" id="AHN91920.1"/>
    </source>
</evidence>
<dbReference type="InterPro" id="IPR052711">
    <property type="entry name" value="Zinc_ADH-like"/>
</dbReference>
<dbReference type="InterPro" id="IPR011032">
    <property type="entry name" value="GroES-like_sf"/>
</dbReference>
<dbReference type="SUPFAM" id="SSF50129">
    <property type="entry name" value="GroES-like"/>
    <property type="match status" value="1"/>
</dbReference>
<dbReference type="AlphaFoldDB" id="X2L469"/>
<evidence type="ECO:0000259" key="1">
    <source>
        <dbReference type="SMART" id="SM00829"/>
    </source>
</evidence>
<dbReference type="Pfam" id="PF00107">
    <property type="entry name" value="ADH_zinc_N"/>
    <property type="match status" value="1"/>
</dbReference>
<dbReference type="SUPFAM" id="SSF51735">
    <property type="entry name" value="NAD(P)-binding Rossmann-fold domains"/>
    <property type="match status" value="1"/>
</dbReference>
<dbReference type="InterPro" id="IPR020843">
    <property type="entry name" value="ER"/>
</dbReference>
<dbReference type="Gene3D" id="3.90.180.10">
    <property type="entry name" value="Medium-chain alcohol dehydrogenases, catalytic domain"/>
    <property type="match status" value="1"/>
</dbReference>
<dbReference type="InterPro" id="IPR013149">
    <property type="entry name" value="ADH-like_C"/>
</dbReference>
<dbReference type="SMART" id="SM00829">
    <property type="entry name" value="PKS_ER"/>
    <property type="match status" value="1"/>
</dbReference>
<sequence length="362" mass="38241">MITGRPSGRRGGPARAGRCPVGERGHIVARFRGVRTRPMVGIMFAAYAARIDRDQPLSGLELGERPEPETRPGWTTVNVRAASLNHHDLWSLRGVGLGEESLPMILGCDAAGVDEDGNEVVVHSVIGQSGHGVGPKEPRSILTERYQGTFAEKVTVPSWNLLPKPKELSFEEAACLPTAWLTAYRMLFTNAGVRPGDSVLVQGAGGGVATAAIVLGAAAGLRVLATSRDEAKRARAVELGAEGAYAPGERLPRRVDAVIETVGAATWSHSVKSLKPGGTLVISGATSGPDPKATELNRIFFLELKVVGSTMGGKDELEDLLSFCAARGVRPVIDSVLPLDRAREGFEKMAGGDLFGKVVLTV</sequence>
<name>X2L469_9ACTN</name>
<dbReference type="InterPro" id="IPR013154">
    <property type="entry name" value="ADH-like_N"/>
</dbReference>
<dbReference type="Gene3D" id="3.40.50.720">
    <property type="entry name" value="NAD(P)-binding Rossmann-like Domain"/>
    <property type="match status" value="1"/>
</dbReference>
<accession>X2L469</accession>
<feature type="domain" description="Enoyl reductase (ER)" evidence="1">
    <location>
        <begin position="55"/>
        <end position="360"/>
    </location>
</feature>
<dbReference type="EMBL" id="KJ156360">
    <property type="protein sequence ID" value="AHN91920.1"/>
    <property type="molecule type" value="Genomic_DNA"/>
</dbReference>
<reference evidence="2" key="1">
    <citation type="journal article" date="2014" name="Gene">
        <title>Identification and catalytic characterization of a nonribosomal peptide synthetase-like (NRPS-like) enzyme involved in the biosynthesis of echosides from Streptomyces sp. LZ35.</title>
        <authorList>
            <person name="Zhu J."/>
            <person name="Chen W."/>
            <person name="Li Y.Y."/>
            <person name="Deng J.J."/>
            <person name="Zhu D.Y."/>
            <person name="Duan J."/>
            <person name="Liu Y."/>
            <person name="Shi G.Y."/>
            <person name="Xie C."/>
            <person name="Wang H.X."/>
            <person name="Shen Y.M."/>
        </authorList>
    </citation>
    <scope>NUCLEOTIDE SEQUENCE</scope>
    <source>
        <strain evidence="2">LZ35</strain>
    </source>
</reference>
<proteinExistence type="predicted"/>